<feature type="transmembrane region" description="Helical" evidence="6">
    <location>
        <begin position="408"/>
        <end position="431"/>
    </location>
</feature>
<evidence type="ECO:0008006" key="9">
    <source>
        <dbReference type="Google" id="ProtNLM"/>
    </source>
</evidence>
<feature type="transmembrane region" description="Helical" evidence="6">
    <location>
        <begin position="118"/>
        <end position="139"/>
    </location>
</feature>
<evidence type="ECO:0000256" key="1">
    <source>
        <dbReference type="ARBA" id="ARBA00004141"/>
    </source>
</evidence>
<keyword evidence="2 6" id="KW-0812">Transmembrane</keyword>
<keyword evidence="4 6" id="KW-0472">Membrane</keyword>
<dbReference type="EMBL" id="JAZGQO010000007">
    <property type="protein sequence ID" value="KAK6183234.1"/>
    <property type="molecule type" value="Genomic_DNA"/>
</dbReference>
<dbReference type="InterPro" id="IPR011701">
    <property type="entry name" value="MFS"/>
</dbReference>
<feature type="transmembrane region" description="Helical" evidence="6">
    <location>
        <begin position="349"/>
        <end position="368"/>
    </location>
</feature>
<feature type="transmembrane region" description="Helical" evidence="6">
    <location>
        <begin position="214"/>
        <end position="233"/>
    </location>
</feature>
<dbReference type="AlphaFoldDB" id="A0AAN8JVQ2"/>
<evidence type="ECO:0000256" key="4">
    <source>
        <dbReference type="ARBA" id="ARBA00023136"/>
    </source>
</evidence>
<keyword evidence="3 6" id="KW-1133">Transmembrane helix</keyword>
<dbReference type="GO" id="GO:0016020">
    <property type="term" value="C:membrane"/>
    <property type="evidence" value="ECO:0007669"/>
    <property type="project" value="UniProtKB-SubCell"/>
</dbReference>
<comment type="caution">
    <text evidence="7">The sequence shown here is derived from an EMBL/GenBank/DDBJ whole genome shotgun (WGS) entry which is preliminary data.</text>
</comment>
<evidence type="ECO:0000313" key="8">
    <source>
        <dbReference type="Proteomes" id="UP001347796"/>
    </source>
</evidence>
<feature type="transmembrane region" description="Helical" evidence="6">
    <location>
        <begin position="437"/>
        <end position="464"/>
    </location>
</feature>
<dbReference type="GO" id="GO:0022857">
    <property type="term" value="F:transmembrane transporter activity"/>
    <property type="evidence" value="ECO:0007669"/>
    <property type="project" value="InterPro"/>
</dbReference>
<feature type="transmembrane region" description="Helical" evidence="6">
    <location>
        <begin position="184"/>
        <end position="202"/>
    </location>
</feature>
<evidence type="ECO:0000256" key="6">
    <source>
        <dbReference type="SAM" id="Phobius"/>
    </source>
</evidence>
<proteinExistence type="predicted"/>
<evidence type="ECO:0000256" key="3">
    <source>
        <dbReference type="ARBA" id="ARBA00022989"/>
    </source>
</evidence>
<evidence type="ECO:0000256" key="2">
    <source>
        <dbReference type="ARBA" id="ARBA00022692"/>
    </source>
</evidence>
<feature type="transmembrane region" description="Helical" evidence="6">
    <location>
        <begin position="151"/>
        <end position="172"/>
    </location>
</feature>
<feature type="transmembrane region" description="Helical" evidence="6">
    <location>
        <begin position="374"/>
        <end position="396"/>
    </location>
</feature>
<gene>
    <name evidence="7" type="ORF">SNE40_010754</name>
</gene>
<protein>
    <recommendedName>
        <fullName evidence="9">Major facilitator superfamily (MFS) profile domain-containing protein</fullName>
    </recommendedName>
</protein>
<name>A0AAN8JVQ2_PATCE</name>
<feature type="transmembrane region" description="Helical" evidence="6">
    <location>
        <begin position="271"/>
        <end position="291"/>
    </location>
</feature>
<dbReference type="PANTHER" id="PTHR23507">
    <property type="entry name" value="ZGC:174356"/>
    <property type="match status" value="1"/>
</dbReference>
<dbReference type="Proteomes" id="UP001347796">
    <property type="component" value="Unassembled WGS sequence"/>
</dbReference>
<dbReference type="InterPro" id="IPR036259">
    <property type="entry name" value="MFS_trans_sf"/>
</dbReference>
<feature type="transmembrane region" description="Helical" evidence="6">
    <location>
        <begin position="85"/>
        <end position="106"/>
    </location>
</feature>
<evidence type="ECO:0000313" key="7">
    <source>
        <dbReference type="EMBL" id="KAK6183234.1"/>
    </source>
</evidence>
<dbReference type="SUPFAM" id="SSF103473">
    <property type="entry name" value="MFS general substrate transporter"/>
    <property type="match status" value="1"/>
</dbReference>
<dbReference type="Pfam" id="PF07690">
    <property type="entry name" value="MFS_1"/>
    <property type="match status" value="1"/>
</dbReference>
<dbReference type="PANTHER" id="PTHR23507:SF1">
    <property type="entry name" value="FI18259P1-RELATED"/>
    <property type="match status" value="1"/>
</dbReference>
<comment type="subcellular location">
    <subcellularLocation>
        <location evidence="1">Membrane</location>
        <topology evidence="1">Multi-pass membrane protein</topology>
    </subcellularLocation>
</comment>
<feature type="transmembrane region" description="Helical" evidence="6">
    <location>
        <begin position="311"/>
        <end position="337"/>
    </location>
</feature>
<evidence type="ECO:0000256" key="5">
    <source>
        <dbReference type="SAM" id="MobiDB-lite"/>
    </source>
</evidence>
<dbReference type="Gene3D" id="1.20.1250.20">
    <property type="entry name" value="MFS general substrate transporter like domains"/>
    <property type="match status" value="1"/>
</dbReference>
<sequence>MAQAGVETEPKFQKCWHYFDKIQKYFVEVALFFFFLSRHMTLPLFQEYVSEEIHKQHHVKFLEMALEMNQANLSMSIKEAEHDSALSILGLQIAEGLPAVITVIILGAVSDRTGRRRIMLWLPCLGSVLYCLIYVLLMYTGWNLDGLFMASAFRGLSGSMTAFLAGATYFGINSVKPHERVSRLAIQEFLNGGAYAIANIMVGFWVKDSGFLEPYWFALICSMIALLISYFLIQEIPQSRDSPNRRRDTGNCLKDTFTPIMKYFKCGQNKPLIKIWLATLAFQSYALVHIGQENTMVMFLGGQKYLHKTHLEVTGLSVSIGVFLSVIMVVAALATALTPALFKRFLSDTTIIILGFLSKALGTLWIAVVQNETVLYFAILLLAFELLPFPMLRSLVSRDIAPADQGSLFALMHCGESLIFFLGPLMFTAIYAGTLHYYRATVLIVSIILLVLPVSFTLGLKFLAYKKPEDYEPMEESQAESNIGGEQRIETREPSEFSSLANEPISFIQLGANSTSTA</sequence>
<keyword evidence="8" id="KW-1185">Reference proteome</keyword>
<feature type="region of interest" description="Disordered" evidence="5">
    <location>
        <begin position="472"/>
        <end position="503"/>
    </location>
</feature>
<reference evidence="7 8" key="1">
    <citation type="submission" date="2024-01" db="EMBL/GenBank/DDBJ databases">
        <title>The genome of the rayed Mediterranean limpet Patella caerulea (Linnaeus, 1758).</title>
        <authorList>
            <person name="Anh-Thu Weber A."/>
            <person name="Halstead-Nussloch G."/>
        </authorList>
    </citation>
    <scope>NUCLEOTIDE SEQUENCE [LARGE SCALE GENOMIC DNA]</scope>
    <source>
        <strain evidence="7">AATW-2023a</strain>
        <tissue evidence="7">Whole specimen</tissue>
    </source>
</reference>
<organism evidence="7 8">
    <name type="scientific">Patella caerulea</name>
    <name type="common">Rayed Mediterranean limpet</name>
    <dbReference type="NCBI Taxonomy" id="87958"/>
    <lineage>
        <taxon>Eukaryota</taxon>
        <taxon>Metazoa</taxon>
        <taxon>Spiralia</taxon>
        <taxon>Lophotrochozoa</taxon>
        <taxon>Mollusca</taxon>
        <taxon>Gastropoda</taxon>
        <taxon>Patellogastropoda</taxon>
        <taxon>Patelloidea</taxon>
        <taxon>Patellidae</taxon>
        <taxon>Patella</taxon>
    </lineage>
</organism>
<feature type="transmembrane region" description="Helical" evidence="6">
    <location>
        <begin position="25"/>
        <end position="45"/>
    </location>
</feature>
<accession>A0AAN8JVQ2</accession>